<dbReference type="CDD" id="cd03020">
    <property type="entry name" value="DsbA_DsbC_DsbG"/>
    <property type="match status" value="1"/>
</dbReference>
<evidence type="ECO:0000256" key="2">
    <source>
        <dbReference type="ARBA" id="ARBA00009813"/>
    </source>
</evidence>
<dbReference type="Gene3D" id="3.40.30.10">
    <property type="entry name" value="Glutaredoxin"/>
    <property type="match status" value="1"/>
</dbReference>
<evidence type="ECO:0000256" key="3">
    <source>
        <dbReference type="ARBA" id="ARBA00022729"/>
    </source>
</evidence>
<keyword evidence="4" id="KW-0574">Periplasm</keyword>
<gene>
    <name evidence="10" type="ORF">RCOM_1960610</name>
</gene>
<evidence type="ECO:0000256" key="4">
    <source>
        <dbReference type="ARBA" id="ARBA00022764"/>
    </source>
</evidence>
<dbReference type="InterPro" id="IPR033954">
    <property type="entry name" value="DiS-bond_Isoase_DsbC/G"/>
</dbReference>
<comment type="subcellular location">
    <subcellularLocation>
        <location evidence="1">Periplasm</location>
    </subcellularLocation>
</comment>
<organism evidence="10 11">
    <name type="scientific">Ricinus communis</name>
    <name type="common">Castor bean</name>
    <dbReference type="NCBI Taxonomy" id="3988"/>
    <lineage>
        <taxon>Eukaryota</taxon>
        <taxon>Viridiplantae</taxon>
        <taxon>Streptophyta</taxon>
        <taxon>Embryophyta</taxon>
        <taxon>Tracheophyta</taxon>
        <taxon>Spermatophyta</taxon>
        <taxon>Magnoliopsida</taxon>
        <taxon>eudicotyledons</taxon>
        <taxon>Gunneridae</taxon>
        <taxon>Pentapetalae</taxon>
        <taxon>rosids</taxon>
        <taxon>fabids</taxon>
        <taxon>Malpighiales</taxon>
        <taxon>Euphorbiaceae</taxon>
        <taxon>Acalyphoideae</taxon>
        <taxon>Acalypheae</taxon>
        <taxon>Ricinus</taxon>
    </lineage>
</organism>
<dbReference type="PANTHER" id="PTHR35272:SF3">
    <property type="entry name" value="THIOL:DISULFIDE INTERCHANGE PROTEIN DSBC"/>
    <property type="match status" value="1"/>
</dbReference>
<dbReference type="InterPro" id="IPR012336">
    <property type="entry name" value="Thioredoxin-like_fold"/>
</dbReference>
<dbReference type="InterPro" id="IPR009094">
    <property type="entry name" value="DiS-bond_isomerase_DsbC/G_N_sf"/>
</dbReference>
<proteinExistence type="inferred from homology"/>
<feature type="domain" description="Thioredoxin-like fold" evidence="9">
    <location>
        <begin position="121"/>
        <end position="152"/>
    </location>
</feature>
<dbReference type="SUPFAM" id="SSF52833">
    <property type="entry name" value="Thioredoxin-like"/>
    <property type="match status" value="1"/>
</dbReference>
<name>B9TNE5_RICCO</name>
<dbReference type="SUPFAM" id="SSF54423">
    <property type="entry name" value="DsbC/DsbG N-terminal domain-like"/>
    <property type="match status" value="1"/>
</dbReference>
<evidence type="ECO:0000256" key="5">
    <source>
        <dbReference type="ARBA" id="ARBA00023157"/>
    </source>
</evidence>
<dbReference type="Gene3D" id="3.10.450.70">
    <property type="entry name" value="Disulphide bond isomerase, DsbC/G, N-terminal"/>
    <property type="match status" value="1"/>
</dbReference>
<dbReference type="InterPro" id="IPR036249">
    <property type="entry name" value="Thioredoxin-like_sf"/>
</dbReference>
<evidence type="ECO:0000313" key="10">
    <source>
        <dbReference type="EMBL" id="EEF22618.1"/>
    </source>
</evidence>
<dbReference type="InParanoid" id="B9TNE5"/>
<keyword evidence="5" id="KW-1015">Disulfide bond</keyword>
<reference evidence="11" key="1">
    <citation type="journal article" date="2010" name="Nat. Biotechnol.">
        <title>Draft genome sequence of the oilseed species Ricinus communis.</title>
        <authorList>
            <person name="Chan A.P."/>
            <person name="Crabtree J."/>
            <person name="Zhao Q."/>
            <person name="Lorenzi H."/>
            <person name="Orvis J."/>
            <person name="Puiu D."/>
            <person name="Melake-Berhan A."/>
            <person name="Jones K.M."/>
            <person name="Redman J."/>
            <person name="Chen G."/>
            <person name="Cahoon E.B."/>
            <person name="Gedil M."/>
            <person name="Stanke M."/>
            <person name="Haas B.J."/>
            <person name="Wortman J.R."/>
            <person name="Fraser-Liggett C.M."/>
            <person name="Ravel J."/>
            <person name="Rabinowicz P.D."/>
        </authorList>
    </citation>
    <scope>NUCLEOTIDE SEQUENCE [LARGE SCALE GENOMIC DNA]</scope>
    <source>
        <strain evidence="11">cv. Hale</strain>
    </source>
</reference>
<feature type="chain" id="PRO_5002892549" evidence="7">
    <location>
        <begin position="27"/>
        <end position="166"/>
    </location>
</feature>
<feature type="domain" description="Disulphide bond isomerase DsbC/G N-terminal" evidence="8">
    <location>
        <begin position="26"/>
        <end position="95"/>
    </location>
</feature>
<keyword evidence="11" id="KW-1185">Reference proteome</keyword>
<dbReference type="AlphaFoldDB" id="B9TNE5"/>
<evidence type="ECO:0000256" key="1">
    <source>
        <dbReference type="ARBA" id="ARBA00004418"/>
    </source>
</evidence>
<keyword evidence="6" id="KW-0676">Redox-active center</keyword>
<dbReference type="Pfam" id="PF10411">
    <property type="entry name" value="DsbC_N"/>
    <property type="match status" value="1"/>
</dbReference>
<dbReference type="Proteomes" id="UP000008311">
    <property type="component" value="Unassembled WGS sequence"/>
</dbReference>
<evidence type="ECO:0000256" key="7">
    <source>
        <dbReference type="SAM" id="SignalP"/>
    </source>
</evidence>
<dbReference type="InterPro" id="IPR051470">
    <property type="entry name" value="Thiol:disulfide_interchange"/>
</dbReference>
<comment type="similarity">
    <text evidence="2">Belongs to the thioredoxin family. DsbC subfamily.</text>
</comment>
<feature type="signal peptide" evidence="7">
    <location>
        <begin position="1"/>
        <end position="26"/>
    </location>
</feature>
<dbReference type="InterPro" id="IPR018950">
    <property type="entry name" value="DiS-bond_isomerase_DsbC/G_N"/>
</dbReference>
<protein>
    <submittedName>
        <fullName evidence="10">Thiol:disulfide interchange protein dsbC, putative</fullName>
    </submittedName>
</protein>
<accession>B9TNE5</accession>
<dbReference type="EMBL" id="EQ992324">
    <property type="protein sequence ID" value="EEF22618.1"/>
    <property type="molecule type" value="Genomic_DNA"/>
</dbReference>
<keyword evidence="3 7" id="KW-0732">Signal</keyword>
<evidence type="ECO:0000259" key="9">
    <source>
        <dbReference type="Pfam" id="PF13098"/>
    </source>
</evidence>
<feature type="non-terminal residue" evidence="10">
    <location>
        <position position="166"/>
    </location>
</feature>
<sequence>MPRRFLKRLSVAAALVGAMCSGLAVAADAPEAVIKTTLEAARPDAKVQSVVRSEMPGLYTVKFVNGPQVYATPDGKYFVLGDLYQVEQKGFVNLAEQKRNGERAKLLADLKPEDMIIFKPKGETKAAITVFTDVDCGYCRKLHKEVPQLNAMGIEVRYLAYPRAGI</sequence>
<evidence type="ECO:0000256" key="6">
    <source>
        <dbReference type="ARBA" id="ARBA00023284"/>
    </source>
</evidence>
<evidence type="ECO:0000313" key="11">
    <source>
        <dbReference type="Proteomes" id="UP000008311"/>
    </source>
</evidence>
<dbReference type="PANTHER" id="PTHR35272">
    <property type="entry name" value="THIOL:DISULFIDE INTERCHANGE PROTEIN DSBC-RELATED"/>
    <property type="match status" value="1"/>
</dbReference>
<evidence type="ECO:0000259" key="8">
    <source>
        <dbReference type="Pfam" id="PF10411"/>
    </source>
</evidence>
<dbReference type="eggNOG" id="ENOG502STDP">
    <property type="taxonomic scope" value="Eukaryota"/>
</dbReference>
<dbReference type="Pfam" id="PF13098">
    <property type="entry name" value="Thioredoxin_2"/>
    <property type="match status" value="1"/>
</dbReference>